<dbReference type="VEuPathDB" id="FungiDB:PYU1_G006634"/>
<dbReference type="HOGENOM" id="CLU_985064_0_0_1"/>
<proteinExistence type="predicted"/>
<evidence type="ECO:0000313" key="1">
    <source>
        <dbReference type="EnsemblProtists" id="PYU1_T006646"/>
    </source>
</evidence>
<dbReference type="eggNOG" id="ENOG502QRKC">
    <property type="taxonomic scope" value="Eukaryota"/>
</dbReference>
<dbReference type="InterPro" id="IPR019734">
    <property type="entry name" value="TPR_rpt"/>
</dbReference>
<reference evidence="2" key="1">
    <citation type="journal article" date="2010" name="Genome Biol.">
        <title>Genome sequence of the necrotrophic plant pathogen Pythium ultimum reveals original pathogenicity mechanisms and effector repertoire.</title>
        <authorList>
            <person name="Levesque C.A."/>
            <person name="Brouwer H."/>
            <person name="Cano L."/>
            <person name="Hamilton J.P."/>
            <person name="Holt C."/>
            <person name="Huitema E."/>
            <person name="Raffaele S."/>
            <person name="Robideau G.P."/>
            <person name="Thines M."/>
            <person name="Win J."/>
            <person name="Zerillo M.M."/>
            <person name="Beakes G.W."/>
            <person name="Boore J.L."/>
            <person name="Busam D."/>
            <person name="Dumas B."/>
            <person name="Ferriera S."/>
            <person name="Fuerstenberg S.I."/>
            <person name="Gachon C.M."/>
            <person name="Gaulin E."/>
            <person name="Govers F."/>
            <person name="Grenville-Briggs L."/>
            <person name="Horner N."/>
            <person name="Hostetler J."/>
            <person name="Jiang R.H."/>
            <person name="Johnson J."/>
            <person name="Krajaejun T."/>
            <person name="Lin H."/>
            <person name="Meijer H.J."/>
            <person name="Moore B."/>
            <person name="Morris P."/>
            <person name="Phuntmart V."/>
            <person name="Puiu D."/>
            <person name="Shetty J."/>
            <person name="Stajich J.E."/>
            <person name="Tripathy S."/>
            <person name="Wawra S."/>
            <person name="van West P."/>
            <person name="Whitty B.R."/>
            <person name="Coutinho P.M."/>
            <person name="Henrissat B."/>
            <person name="Martin F."/>
            <person name="Thomas P.D."/>
            <person name="Tyler B.M."/>
            <person name="De Vries R.P."/>
            <person name="Kamoun S."/>
            <person name="Yandell M."/>
            <person name="Tisserat N."/>
            <person name="Buell C.R."/>
        </authorList>
    </citation>
    <scope>NUCLEOTIDE SEQUENCE</scope>
    <source>
        <strain evidence="2">DAOM:BR144</strain>
    </source>
</reference>
<sequence>VPLLQSRAAPSAAGGWRESGRATATVRAFATQSTTDAGYELLKKDFRRWLRKEAQVLSLIMLAGITGVYFYKSAKKNDREGALKHCLHAYSITKATNSQDRHLFELAFAIAAQFETLGKGNQATVYYQEALGNIPYVRDAAARDLNRVVTLDRIAQCYQDKGEQVTAEKYYKQAVSVYDTSRSSRATDSAPDAQLTVDHEIPAVLFNYGQQLMHLKRWDEGAYYLRRALTLAQGDSASVSEENIAKIESMLQSISSEMDGVKDEDEY</sequence>
<organism evidence="1 2">
    <name type="scientific">Globisporangium ultimum (strain ATCC 200006 / CBS 805.95 / DAOM BR144)</name>
    <name type="common">Pythium ultimum</name>
    <dbReference type="NCBI Taxonomy" id="431595"/>
    <lineage>
        <taxon>Eukaryota</taxon>
        <taxon>Sar</taxon>
        <taxon>Stramenopiles</taxon>
        <taxon>Oomycota</taxon>
        <taxon>Peronosporomycetes</taxon>
        <taxon>Pythiales</taxon>
        <taxon>Pythiaceae</taxon>
        <taxon>Globisporangium</taxon>
    </lineage>
</organism>
<dbReference type="Proteomes" id="UP000019132">
    <property type="component" value="Unassembled WGS sequence"/>
</dbReference>
<dbReference type="EnsemblProtists" id="PYU1_T006646">
    <property type="protein sequence ID" value="PYU1_T006646"/>
    <property type="gene ID" value="PYU1_G006634"/>
</dbReference>
<dbReference type="Gene3D" id="1.25.40.10">
    <property type="entry name" value="Tetratricopeptide repeat domain"/>
    <property type="match status" value="1"/>
</dbReference>
<dbReference type="InterPro" id="IPR011990">
    <property type="entry name" value="TPR-like_helical_dom_sf"/>
</dbReference>
<dbReference type="OMA" id="KFYHEAM"/>
<reference evidence="1" key="3">
    <citation type="submission" date="2015-02" db="UniProtKB">
        <authorList>
            <consortium name="EnsemblProtists"/>
        </authorList>
    </citation>
    <scope>IDENTIFICATION</scope>
    <source>
        <strain evidence="1">DAOM BR144</strain>
    </source>
</reference>
<evidence type="ECO:0000313" key="2">
    <source>
        <dbReference type="Proteomes" id="UP000019132"/>
    </source>
</evidence>
<name>K3WNV4_GLOUD</name>
<accession>K3WNV4</accession>
<dbReference type="InParanoid" id="K3WNV4"/>
<dbReference type="EMBL" id="GL376635">
    <property type="status" value="NOT_ANNOTATED_CDS"/>
    <property type="molecule type" value="Genomic_DNA"/>
</dbReference>
<reference evidence="2" key="2">
    <citation type="submission" date="2010-04" db="EMBL/GenBank/DDBJ databases">
        <authorList>
            <person name="Buell R."/>
            <person name="Hamilton J."/>
            <person name="Hostetler J."/>
        </authorList>
    </citation>
    <scope>NUCLEOTIDE SEQUENCE [LARGE SCALE GENOMIC DNA]</scope>
    <source>
        <strain evidence="2">DAOM:BR144</strain>
    </source>
</reference>
<keyword evidence="2" id="KW-1185">Reference proteome</keyword>
<dbReference type="AlphaFoldDB" id="K3WNV4"/>
<dbReference type="SUPFAM" id="SSF48452">
    <property type="entry name" value="TPR-like"/>
    <property type="match status" value="1"/>
</dbReference>
<protein>
    <recommendedName>
        <fullName evidence="3">Tetratricopeptide repeat-like domain-containing protein</fullName>
    </recommendedName>
</protein>
<evidence type="ECO:0008006" key="3">
    <source>
        <dbReference type="Google" id="ProtNLM"/>
    </source>
</evidence>
<dbReference type="SMART" id="SM00028">
    <property type="entry name" value="TPR"/>
    <property type="match status" value="3"/>
</dbReference>